<dbReference type="PANTHER" id="PTHR33116">
    <property type="entry name" value="REVERSE TRANSCRIPTASE ZINC-BINDING DOMAIN-CONTAINING PROTEIN-RELATED-RELATED"/>
    <property type="match status" value="1"/>
</dbReference>
<organism evidence="1 2">
    <name type="scientific">Microthlaspi erraticum</name>
    <dbReference type="NCBI Taxonomy" id="1685480"/>
    <lineage>
        <taxon>Eukaryota</taxon>
        <taxon>Viridiplantae</taxon>
        <taxon>Streptophyta</taxon>
        <taxon>Embryophyta</taxon>
        <taxon>Tracheophyta</taxon>
        <taxon>Spermatophyta</taxon>
        <taxon>Magnoliopsida</taxon>
        <taxon>eudicotyledons</taxon>
        <taxon>Gunneridae</taxon>
        <taxon>Pentapetalae</taxon>
        <taxon>rosids</taxon>
        <taxon>malvids</taxon>
        <taxon>Brassicales</taxon>
        <taxon>Brassicaceae</taxon>
        <taxon>Coluteocarpeae</taxon>
        <taxon>Microthlaspi</taxon>
    </lineage>
</organism>
<dbReference type="OrthoDB" id="1113337at2759"/>
<dbReference type="Proteomes" id="UP000467841">
    <property type="component" value="Unassembled WGS sequence"/>
</dbReference>
<sequence>MFCAGVPETTLLEIKNRFTLDPTSLPIRYLGLPLYSRKLSVSDCDPLISKIRTKMNGWTHRHLSLAGRLRLISSVITGLIGFWTQAFFLPKSVIRKINSLCSSFLWHGKLDIPIGARVSWEALSFPKSEGGLGIKLVSSWNETCGLKLLWMIFFRSGSIWVAWIRNRYLSRHSFWSLNDENPTYSWMFRKILKLRQKALRFLSIQIGNGEDSFFWWDPWTPFGPLINYLGTQGTTSLGIPIHALISDYISGDAWILPPARSDLQLEVFSFISSITPSQANDVPVWTVDKQVKTSFVSKEIWEEIRPVKSEVQWHRLVWNKVAIPKHSTITWYSCWTETQR</sequence>
<reference evidence="1" key="1">
    <citation type="submission" date="2020-01" db="EMBL/GenBank/DDBJ databases">
        <authorList>
            <person name="Mishra B."/>
        </authorList>
    </citation>
    <scope>NUCLEOTIDE SEQUENCE [LARGE SCALE GENOMIC DNA]</scope>
</reference>
<accession>A0A6D2LNV2</accession>
<proteinExistence type="predicted"/>
<dbReference type="AlphaFoldDB" id="A0A6D2LNV2"/>
<dbReference type="PANTHER" id="PTHR33116:SF80">
    <property type="entry name" value="REVERSE TRANSCRIPTASE ZINC-BINDING DOMAIN-CONTAINING PROTEIN"/>
    <property type="match status" value="1"/>
</dbReference>
<evidence type="ECO:0000313" key="1">
    <source>
        <dbReference type="EMBL" id="CAA7062075.1"/>
    </source>
</evidence>
<comment type="caution">
    <text evidence="1">The sequence shown here is derived from an EMBL/GenBank/DDBJ whole genome shotgun (WGS) entry which is preliminary data.</text>
</comment>
<gene>
    <name evidence="1" type="ORF">MERR_LOCUS49311</name>
</gene>
<protein>
    <recommendedName>
        <fullName evidence="3">Reverse transcriptase zinc-binding domain-containing protein</fullName>
    </recommendedName>
</protein>
<keyword evidence="2" id="KW-1185">Reference proteome</keyword>
<evidence type="ECO:0008006" key="3">
    <source>
        <dbReference type="Google" id="ProtNLM"/>
    </source>
</evidence>
<dbReference type="EMBL" id="CACVBM020001917">
    <property type="protein sequence ID" value="CAA7062075.1"/>
    <property type="molecule type" value="Genomic_DNA"/>
</dbReference>
<name>A0A6D2LNV2_9BRAS</name>
<evidence type="ECO:0000313" key="2">
    <source>
        <dbReference type="Proteomes" id="UP000467841"/>
    </source>
</evidence>